<accession>A0A382QV57</accession>
<feature type="non-terminal residue" evidence="1">
    <location>
        <position position="225"/>
    </location>
</feature>
<name>A0A382QV57_9ZZZZ</name>
<dbReference type="Pfam" id="PF14903">
    <property type="entry name" value="WG_beta_rep"/>
    <property type="match status" value="2"/>
</dbReference>
<dbReference type="InterPro" id="IPR032774">
    <property type="entry name" value="WG_beta_rep"/>
</dbReference>
<reference evidence="1" key="1">
    <citation type="submission" date="2018-05" db="EMBL/GenBank/DDBJ databases">
        <authorList>
            <person name="Lanie J.A."/>
            <person name="Ng W.-L."/>
            <person name="Kazmierczak K.M."/>
            <person name="Andrzejewski T.M."/>
            <person name="Davidsen T.M."/>
            <person name="Wayne K.J."/>
            <person name="Tettelin H."/>
            <person name="Glass J.I."/>
            <person name="Rusch D."/>
            <person name="Podicherti R."/>
            <person name="Tsui H.-C.T."/>
            <person name="Winkler M.E."/>
        </authorList>
    </citation>
    <scope>NUCLEOTIDE SEQUENCE</scope>
</reference>
<dbReference type="EMBL" id="UINC01116456">
    <property type="protein sequence ID" value="SVC88211.1"/>
    <property type="molecule type" value="Genomic_DNA"/>
</dbReference>
<protein>
    <recommendedName>
        <fullName evidence="2">WG repeat-containing protein</fullName>
    </recommendedName>
</protein>
<evidence type="ECO:0000313" key="1">
    <source>
        <dbReference type="EMBL" id="SVC88211.1"/>
    </source>
</evidence>
<dbReference type="AlphaFoldDB" id="A0A382QV57"/>
<organism evidence="1">
    <name type="scientific">marine metagenome</name>
    <dbReference type="NCBI Taxonomy" id="408172"/>
    <lineage>
        <taxon>unclassified sequences</taxon>
        <taxon>metagenomes</taxon>
        <taxon>ecological metagenomes</taxon>
    </lineage>
</organism>
<sequence length="225" mass="25601">MEPDILNKLFAEELGESEELINDYYGSFIEEIEEPDDIKVFAETLAEELRQDYGGKLSEDERSKFHYALMFNSMTIAWKRMLKHQIQEGEEEEEFIDEDDLDITKGLVSNEHYTKMEKGLDVHAGAEVKMASKYGYIDKNGKVVIEPQFDDVGAFVKVAFRSRSGAFSEGLAQVYKDGKWGFIDKNGKVVVEPQFDNAGDFSEGFAQVKKDGKWGFIDKSGKMVI</sequence>
<proteinExistence type="predicted"/>
<gene>
    <name evidence="1" type="ORF">METZ01_LOCUS341065</name>
</gene>
<evidence type="ECO:0008006" key="2">
    <source>
        <dbReference type="Google" id="ProtNLM"/>
    </source>
</evidence>
<dbReference type="SUPFAM" id="SSF69360">
    <property type="entry name" value="Cell wall binding repeat"/>
    <property type="match status" value="1"/>
</dbReference>
<dbReference type="PANTHER" id="PTHR37841">
    <property type="entry name" value="GLR2918 PROTEIN"/>
    <property type="match status" value="1"/>
</dbReference>
<dbReference type="PANTHER" id="PTHR37841:SF1">
    <property type="entry name" value="DUF3298 DOMAIN-CONTAINING PROTEIN"/>
    <property type="match status" value="1"/>
</dbReference>